<keyword evidence="2" id="KW-1185">Reference proteome</keyword>
<accession>A0ACD3R525</accession>
<gene>
    <name evidence="1" type="ORF">E3U43_022551</name>
</gene>
<name>A0ACD3R525_LARCR</name>
<dbReference type="EMBL" id="CM011683">
    <property type="protein sequence ID" value="TMS14071.1"/>
    <property type="molecule type" value="Genomic_DNA"/>
</dbReference>
<proteinExistence type="predicted"/>
<sequence>MIHPKTLPYNQTRDHSTGGSHHSSDRGSNSTSGSQNQKKGTRAPKIPKHNAVTWGEAPSPPHPNAWDCDEYSLPMERSFDPEAKNRRLPDSTSQRGSLIPLLRCPIVTHLSLHCRKT</sequence>
<organism evidence="1 2">
    <name type="scientific">Larimichthys crocea</name>
    <name type="common">Large yellow croaker</name>
    <name type="synonym">Pseudosciaena crocea</name>
    <dbReference type="NCBI Taxonomy" id="215358"/>
    <lineage>
        <taxon>Eukaryota</taxon>
        <taxon>Metazoa</taxon>
        <taxon>Chordata</taxon>
        <taxon>Craniata</taxon>
        <taxon>Vertebrata</taxon>
        <taxon>Euteleostomi</taxon>
        <taxon>Actinopterygii</taxon>
        <taxon>Neopterygii</taxon>
        <taxon>Teleostei</taxon>
        <taxon>Neoteleostei</taxon>
        <taxon>Acanthomorphata</taxon>
        <taxon>Eupercaria</taxon>
        <taxon>Sciaenidae</taxon>
        <taxon>Larimichthys</taxon>
    </lineage>
</organism>
<comment type="caution">
    <text evidence="1">The sequence shown here is derived from an EMBL/GenBank/DDBJ whole genome shotgun (WGS) entry which is preliminary data.</text>
</comment>
<evidence type="ECO:0000313" key="2">
    <source>
        <dbReference type="Proteomes" id="UP000793456"/>
    </source>
</evidence>
<reference evidence="1" key="1">
    <citation type="submission" date="2018-11" db="EMBL/GenBank/DDBJ databases">
        <title>The sequence and de novo assembly of Larimichthys crocea genome using PacBio and Hi-C technologies.</title>
        <authorList>
            <person name="Xu P."/>
            <person name="Chen B."/>
            <person name="Zhou Z."/>
            <person name="Ke Q."/>
            <person name="Wu Y."/>
            <person name="Bai H."/>
            <person name="Pu F."/>
        </authorList>
    </citation>
    <scope>NUCLEOTIDE SEQUENCE</scope>
    <source>
        <tissue evidence="1">Muscle</tissue>
    </source>
</reference>
<dbReference type="Proteomes" id="UP000793456">
    <property type="component" value="Chromosome X"/>
</dbReference>
<evidence type="ECO:0000313" key="1">
    <source>
        <dbReference type="EMBL" id="TMS14071.1"/>
    </source>
</evidence>
<protein>
    <submittedName>
        <fullName evidence="1">Uncharacterized protein</fullName>
    </submittedName>
</protein>